<dbReference type="Gene3D" id="3.30.497.10">
    <property type="entry name" value="Antithrombin, subunit I, domain 2"/>
    <property type="match status" value="1"/>
</dbReference>
<dbReference type="InterPro" id="IPR042178">
    <property type="entry name" value="Serpin_sf_1"/>
</dbReference>
<dbReference type="Pfam" id="PF00079">
    <property type="entry name" value="Serpin"/>
    <property type="match status" value="1"/>
</dbReference>
<dbReference type="InterPro" id="IPR023796">
    <property type="entry name" value="Serpin_dom"/>
</dbReference>
<dbReference type="EMBL" id="NWSH01003831">
    <property type="protein sequence ID" value="PCG65788.1"/>
    <property type="molecule type" value="Genomic_DNA"/>
</dbReference>
<feature type="domain" description="Serpin" evidence="6">
    <location>
        <begin position="49"/>
        <end position="402"/>
    </location>
</feature>
<evidence type="ECO:0000256" key="4">
    <source>
        <dbReference type="RuleBase" id="RU000411"/>
    </source>
</evidence>
<evidence type="ECO:0000259" key="6">
    <source>
        <dbReference type="SMART" id="SM00093"/>
    </source>
</evidence>
<evidence type="ECO:0000256" key="2">
    <source>
        <dbReference type="ARBA" id="ARBA00022690"/>
    </source>
</evidence>
<dbReference type="InterPro" id="IPR000215">
    <property type="entry name" value="Serpin_fam"/>
</dbReference>
<evidence type="ECO:0000256" key="3">
    <source>
        <dbReference type="ARBA" id="ARBA00022900"/>
    </source>
</evidence>
<name>A0A2A4J277_HELVI</name>
<dbReference type="SUPFAM" id="SSF56574">
    <property type="entry name" value="Serpins"/>
    <property type="match status" value="1"/>
</dbReference>
<dbReference type="STRING" id="7102.A0A2A4J277"/>
<comment type="similarity">
    <text evidence="1 4">Belongs to the serpin family.</text>
</comment>
<dbReference type="Gene3D" id="2.30.39.10">
    <property type="entry name" value="Alpha-1-antitrypsin, domain 1"/>
    <property type="match status" value="1"/>
</dbReference>
<dbReference type="GO" id="GO:0004867">
    <property type="term" value="F:serine-type endopeptidase inhibitor activity"/>
    <property type="evidence" value="ECO:0007669"/>
    <property type="project" value="UniProtKB-KW"/>
</dbReference>
<dbReference type="SMART" id="SM00093">
    <property type="entry name" value="SERPIN"/>
    <property type="match status" value="1"/>
</dbReference>
<dbReference type="GO" id="GO:0005615">
    <property type="term" value="C:extracellular space"/>
    <property type="evidence" value="ECO:0007669"/>
    <property type="project" value="InterPro"/>
</dbReference>
<accession>A0A2A4J277</accession>
<keyword evidence="3" id="KW-0722">Serine protease inhibitor</keyword>
<evidence type="ECO:0000256" key="1">
    <source>
        <dbReference type="ARBA" id="ARBA00009500"/>
    </source>
</evidence>
<evidence type="ECO:0000313" key="7">
    <source>
        <dbReference type="EMBL" id="PCG65788.1"/>
    </source>
</evidence>
<gene>
    <name evidence="7" type="ORF">B5V51_8679</name>
</gene>
<keyword evidence="2" id="KW-0646">Protease inhibitor</keyword>
<dbReference type="PANTHER" id="PTHR11461">
    <property type="entry name" value="SERINE PROTEASE INHIBITOR, SERPIN"/>
    <property type="match status" value="1"/>
</dbReference>
<organism evidence="7">
    <name type="scientific">Heliothis virescens</name>
    <name type="common">Tobacco budworm moth</name>
    <dbReference type="NCBI Taxonomy" id="7102"/>
    <lineage>
        <taxon>Eukaryota</taxon>
        <taxon>Metazoa</taxon>
        <taxon>Ecdysozoa</taxon>
        <taxon>Arthropoda</taxon>
        <taxon>Hexapoda</taxon>
        <taxon>Insecta</taxon>
        <taxon>Pterygota</taxon>
        <taxon>Neoptera</taxon>
        <taxon>Endopterygota</taxon>
        <taxon>Lepidoptera</taxon>
        <taxon>Glossata</taxon>
        <taxon>Ditrysia</taxon>
        <taxon>Noctuoidea</taxon>
        <taxon>Noctuidae</taxon>
        <taxon>Heliothinae</taxon>
        <taxon>Heliothis</taxon>
    </lineage>
</organism>
<feature type="signal peptide" evidence="5">
    <location>
        <begin position="1"/>
        <end position="18"/>
    </location>
</feature>
<keyword evidence="5" id="KW-0732">Signal</keyword>
<evidence type="ECO:0000256" key="5">
    <source>
        <dbReference type="SAM" id="SignalP"/>
    </source>
</evidence>
<feature type="chain" id="PRO_5012042713" description="Serpin domain-containing protein" evidence="5">
    <location>
        <begin position="19"/>
        <end position="406"/>
    </location>
</feature>
<dbReference type="PANTHER" id="PTHR11461:SF211">
    <property type="entry name" value="GH10112P-RELATED"/>
    <property type="match status" value="1"/>
</dbReference>
<sequence length="406" mass="45716">MKFIIWLLKVILVSTVAGYQEIFSRSVDSCHLFRDVTQEYRISVYEFTSQAYKDIGPRSSYHFTFPPLSVWIILAALAEGADPYTQRQMFSFLRLPDDPCERLSYYQLATSRYLASSDVNIVSTRSMFVDNNVALNPHWYNFVANNRLIDLSSVPLRDDPQGTLNAISLSSASLTGLDLSGNSILVDTMDYDGLWSTAFSDAVVQRSPFYNNAGLQIGEVDLMRVTKRARVGFVASINAKLLDLPIGSNGRYRMLFALLSQDNDIEAVLRNVKRTLIIEYLESARESYVPVEIAIPRFTMTSKVNVRKILETLGITGFWTNPNATRYISKPPALPSSFVQRSTITLDNQGILSAPVPYSLVNVTTDIDPIIGREFVANRPFLFGLFDAETYTCLMSSIYSKPTYTY</sequence>
<dbReference type="InterPro" id="IPR036186">
    <property type="entry name" value="Serpin_sf"/>
</dbReference>
<comment type="caution">
    <text evidence="7">The sequence shown here is derived from an EMBL/GenBank/DDBJ whole genome shotgun (WGS) entry which is preliminary data.</text>
</comment>
<proteinExistence type="inferred from homology"/>
<protein>
    <recommendedName>
        <fullName evidence="6">Serpin domain-containing protein</fullName>
    </recommendedName>
</protein>
<dbReference type="AlphaFoldDB" id="A0A2A4J277"/>
<reference evidence="7" key="1">
    <citation type="submission" date="2017-09" db="EMBL/GenBank/DDBJ databases">
        <title>Contemporary evolution of a Lepidopteran species, Heliothis virescens, in response to modern agricultural practices.</title>
        <authorList>
            <person name="Fritz M.L."/>
            <person name="Deyonke A.M."/>
            <person name="Papanicolaou A."/>
            <person name="Micinski S."/>
            <person name="Westbrook J."/>
            <person name="Gould F."/>
        </authorList>
    </citation>
    <scope>NUCLEOTIDE SEQUENCE [LARGE SCALE GENOMIC DNA]</scope>
    <source>
        <strain evidence="7">HvINT-</strain>
        <tissue evidence="7">Whole body</tissue>
    </source>
</reference>
<dbReference type="InterPro" id="IPR042185">
    <property type="entry name" value="Serpin_sf_2"/>
</dbReference>